<protein>
    <recommendedName>
        <fullName evidence="4">Immunoglobulin domain-containing protein</fullName>
    </recommendedName>
</protein>
<dbReference type="Gene3D" id="2.60.40.10">
    <property type="entry name" value="Immunoglobulins"/>
    <property type="match status" value="1"/>
</dbReference>
<evidence type="ECO:0000313" key="6">
    <source>
        <dbReference type="Proteomes" id="UP000472260"/>
    </source>
</evidence>
<evidence type="ECO:0000256" key="2">
    <source>
        <dbReference type="ARBA" id="ARBA00022692"/>
    </source>
</evidence>
<keyword evidence="6" id="KW-1185">Reference proteome</keyword>
<dbReference type="SUPFAM" id="SSF48726">
    <property type="entry name" value="Immunoglobulin"/>
    <property type="match status" value="1"/>
</dbReference>
<dbReference type="SMART" id="SM00409">
    <property type="entry name" value="IG"/>
    <property type="match status" value="1"/>
</dbReference>
<feature type="domain" description="Immunoglobulin" evidence="4">
    <location>
        <begin position="1"/>
        <end position="98"/>
    </location>
</feature>
<dbReference type="GO" id="GO:0005886">
    <property type="term" value="C:plasma membrane"/>
    <property type="evidence" value="ECO:0007669"/>
    <property type="project" value="TreeGrafter"/>
</dbReference>
<name>A0A671NKL8_9TELE</name>
<dbReference type="Pfam" id="PF07686">
    <property type="entry name" value="V-set"/>
    <property type="match status" value="1"/>
</dbReference>
<evidence type="ECO:0000259" key="4">
    <source>
        <dbReference type="SMART" id="SM00409"/>
    </source>
</evidence>
<dbReference type="Proteomes" id="UP000472260">
    <property type="component" value="Unassembled WGS sequence"/>
</dbReference>
<organism evidence="5 6">
    <name type="scientific">Sinocyclocheilus anshuiensis</name>
    <dbReference type="NCBI Taxonomy" id="1608454"/>
    <lineage>
        <taxon>Eukaryota</taxon>
        <taxon>Metazoa</taxon>
        <taxon>Chordata</taxon>
        <taxon>Craniata</taxon>
        <taxon>Vertebrata</taxon>
        <taxon>Euteleostomi</taxon>
        <taxon>Actinopterygii</taxon>
        <taxon>Neopterygii</taxon>
        <taxon>Teleostei</taxon>
        <taxon>Ostariophysi</taxon>
        <taxon>Cypriniformes</taxon>
        <taxon>Cyprinidae</taxon>
        <taxon>Cyprininae</taxon>
        <taxon>Sinocyclocheilus</taxon>
    </lineage>
</organism>
<dbReference type="Ensembl" id="ENSSANT00000048217.1">
    <property type="protein sequence ID" value="ENSSANP00000045333.1"/>
    <property type="gene ID" value="ENSSANG00000022887.1"/>
</dbReference>
<accession>A0A671NKL8</accession>
<comment type="subcellular location">
    <subcellularLocation>
        <location evidence="1">Membrane</location>
    </subcellularLocation>
</comment>
<dbReference type="PANTHER" id="PTHR11860:SF87">
    <property type="entry name" value="CMRF35-LIKE MOLECULE 8"/>
    <property type="match status" value="1"/>
</dbReference>
<dbReference type="InterPro" id="IPR013106">
    <property type="entry name" value="Ig_V-set"/>
</dbReference>
<sequence>MNPLTASVGGDVTFHCSHFMAHGNIKYFCRDSCVVKNILIQTNAGENPTRTGRYTIHDKRSDFTVTIADLRLSDSGTYICAVDRLLKDTYTYVTLRVFEGKLLLTFLTFFCELTLFSKNVCLELKLPFQSSDLFIVLSLFLKSVGNI</sequence>
<keyword evidence="2" id="KW-0812">Transmembrane</keyword>
<dbReference type="AlphaFoldDB" id="A0A671NKL8"/>
<dbReference type="InterPro" id="IPR003599">
    <property type="entry name" value="Ig_sub"/>
</dbReference>
<dbReference type="PANTHER" id="PTHR11860">
    <property type="entry name" value="POLYMERIC-IMMUNOGLOBULIN RECEPTOR"/>
    <property type="match status" value="1"/>
</dbReference>
<reference evidence="5" key="2">
    <citation type="submission" date="2025-09" db="UniProtKB">
        <authorList>
            <consortium name="Ensembl"/>
        </authorList>
    </citation>
    <scope>IDENTIFICATION</scope>
</reference>
<proteinExistence type="predicted"/>
<reference evidence="5" key="1">
    <citation type="submission" date="2025-08" db="UniProtKB">
        <authorList>
            <consortium name="Ensembl"/>
        </authorList>
    </citation>
    <scope>IDENTIFICATION</scope>
</reference>
<evidence type="ECO:0000313" key="5">
    <source>
        <dbReference type="Ensembl" id="ENSSANP00000045333.1"/>
    </source>
</evidence>
<dbReference type="InterPro" id="IPR036179">
    <property type="entry name" value="Ig-like_dom_sf"/>
</dbReference>
<evidence type="ECO:0000256" key="1">
    <source>
        <dbReference type="ARBA" id="ARBA00004370"/>
    </source>
</evidence>
<dbReference type="InterPro" id="IPR050671">
    <property type="entry name" value="CD300_family_receptors"/>
</dbReference>
<dbReference type="GO" id="GO:0004888">
    <property type="term" value="F:transmembrane signaling receptor activity"/>
    <property type="evidence" value="ECO:0007669"/>
    <property type="project" value="TreeGrafter"/>
</dbReference>
<dbReference type="InterPro" id="IPR013783">
    <property type="entry name" value="Ig-like_fold"/>
</dbReference>
<evidence type="ECO:0000256" key="3">
    <source>
        <dbReference type="ARBA" id="ARBA00023136"/>
    </source>
</evidence>
<keyword evidence="3" id="KW-0472">Membrane</keyword>